<evidence type="ECO:0000256" key="1">
    <source>
        <dbReference type="SAM" id="SignalP"/>
    </source>
</evidence>
<dbReference type="Pfam" id="PF09839">
    <property type="entry name" value="DUF2066"/>
    <property type="match status" value="1"/>
</dbReference>
<keyword evidence="1" id="KW-0732">Signal</keyword>
<organism evidence="2 3">
    <name type="scientific">Kangiella marina</name>
    <dbReference type="NCBI Taxonomy" id="1079178"/>
    <lineage>
        <taxon>Bacteria</taxon>
        <taxon>Pseudomonadati</taxon>
        <taxon>Pseudomonadota</taxon>
        <taxon>Gammaproteobacteria</taxon>
        <taxon>Kangiellales</taxon>
        <taxon>Kangiellaceae</taxon>
        <taxon>Kangiella</taxon>
    </lineage>
</organism>
<feature type="signal peptide" evidence="1">
    <location>
        <begin position="1"/>
        <end position="27"/>
    </location>
</feature>
<dbReference type="InterPro" id="IPR018642">
    <property type="entry name" value="DUF2066"/>
</dbReference>
<dbReference type="EMBL" id="BAABFV010000002">
    <property type="protein sequence ID" value="GAA4364891.1"/>
    <property type="molecule type" value="Genomic_DNA"/>
</dbReference>
<evidence type="ECO:0000313" key="2">
    <source>
        <dbReference type="EMBL" id="GAA4364891.1"/>
    </source>
</evidence>
<dbReference type="RefSeq" id="WP_345293228.1">
    <property type="nucleotide sequence ID" value="NZ_BAABFV010000002.1"/>
</dbReference>
<accession>A0ABP8IP61</accession>
<evidence type="ECO:0000313" key="3">
    <source>
        <dbReference type="Proteomes" id="UP001501011"/>
    </source>
</evidence>
<name>A0ABP8IP61_9GAMM</name>
<gene>
    <name evidence="2" type="ORF">GCM10023151_21560</name>
</gene>
<comment type="caution">
    <text evidence="2">The sequence shown here is derived from an EMBL/GenBank/DDBJ whole genome shotgun (WGS) entry which is preliminary data.</text>
</comment>
<feature type="chain" id="PRO_5047245098" evidence="1">
    <location>
        <begin position="28"/>
        <end position="366"/>
    </location>
</feature>
<protein>
    <submittedName>
        <fullName evidence="2">DUF2066 domain-containing protein</fullName>
    </submittedName>
</protein>
<dbReference type="Proteomes" id="UP001501011">
    <property type="component" value="Unassembled WGS sequence"/>
</dbReference>
<reference evidence="3" key="1">
    <citation type="journal article" date="2019" name="Int. J. Syst. Evol. Microbiol.">
        <title>The Global Catalogue of Microorganisms (GCM) 10K type strain sequencing project: providing services to taxonomists for standard genome sequencing and annotation.</title>
        <authorList>
            <consortium name="The Broad Institute Genomics Platform"/>
            <consortium name="The Broad Institute Genome Sequencing Center for Infectious Disease"/>
            <person name="Wu L."/>
            <person name="Ma J."/>
        </authorList>
    </citation>
    <scope>NUCLEOTIDE SEQUENCE [LARGE SCALE GENOMIC DNA]</scope>
    <source>
        <strain evidence="3">JCM 17728</strain>
    </source>
</reference>
<keyword evidence="3" id="KW-1185">Reference proteome</keyword>
<sequence length="366" mass="40498">MTDSRFKLMLMVVAFITAFALSSAAKAERLTDLYTATWPVASQSSSERAQAIRNSLQQALIRASGSRNVARSPAVQSALADAESYLRRYSYQRLSASEQMIYEKPLLLKATFDKQSIVSLLKSASLPIWSEDRPAGLFWIAFDNGQERRIVSEQTQLMAAGLEIAAQSRGLPVTLPLVDIDDQMALETSDVWSRLETPIEAASKRYANDYWVAVSMSKETSQWQATWKVKLYGKVQSFSTSGLTSYEAMQGGVNRIADILAGKLAVVLSDQAQEIMISVENIIDFESYASVQKFLNSLGMVRSASAIEVSQDRVLFKVESLTAPQSLIEAIKLGNNLQLSEPSYGYSNVGEQLTGDFHFVWRQPGL</sequence>
<proteinExistence type="predicted"/>